<evidence type="ECO:0000313" key="2">
    <source>
        <dbReference type="Proteomes" id="UP001246372"/>
    </source>
</evidence>
<dbReference type="EMBL" id="JAVXZY010000001">
    <property type="protein sequence ID" value="MDT8997966.1"/>
    <property type="molecule type" value="Genomic_DNA"/>
</dbReference>
<dbReference type="PANTHER" id="PTHR38767">
    <property type="entry name" value="DNA POLYMERASE III SUBUNIT CHI"/>
    <property type="match status" value="1"/>
</dbReference>
<keyword evidence="1" id="KW-0808">Transferase</keyword>
<keyword evidence="1" id="KW-0548">Nucleotidyltransferase</keyword>
<evidence type="ECO:0000313" key="1">
    <source>
        <dbReference type="EMBL" id="MDT8997966.1"/>
    </source>
</evidence>
<protein>
    <submittedName>
        <fullName evidence="1">DNA polymerase III subunit chi</fullName>
        <ecNumber evidence="1">2.7.7.7</ecNumber>
    </submittedName>
</protein>
<accession>A0ABU3P5W1</accession>
<organism evidence="1 2">
    <name type="scientific">Roseateles aquae</name>
    <dbReference type="NCBI Taxonomy" id="3077235"/>
    <lineage>
        <taxon>Bacteria</taxon>
        <taxon>Pseudomonadati</taxon>
        <taxon>Pseudomonadota</taxon>
        <taxon>Betaproteobacteria</taxon>
        <taxon>Burkholderiales</taxon>
        <taxon>Sphaerotilaceae</taxon>
        <taxon>Roseateles</taxon>
    </lineage>
</organism>
<dbReference type="PANTHER" id="PTHR38767:SF1">
    <property type="entry name" value="DNA POLYMERASE III SUBUNIT CHI"/>
    <property type="match status" value="1"/>
</dbReference>
<dbReference type="InterPro" id="IPR007459">
    <property type="entry name" value="DNA_pol3_chi"/>
</dbReference>
<dbReference type="Pfam" id="PF04364">
    <property type="entry name" value="DNA_pol3_chi"/>
    <property type="match status" value="1"/>
</dbReference>
<dbReference type="GO" id="GO:0003887">
    <property type="term" value="F:DNA-directed DNA polymerase activity"/>
    <property type="evidence" value="ECO:0007669"/>
    <property type="project" value="UniProtKB-EC"/>
</dbReference>
<proteinExistence type="predicted"/>
<dbReference type="Gene3D" id="3.40.50.10110">
    <property type="entry name" value="DNA polymerase III subunit chi"/>
    <property type="match status" value="1"/>
</dbReference>
<gene>
    <name evidence="1" type="ORF">RQP53_01610</name>
</gene>
<dbReference type="InterPro" id="IPR036768">
    <property type="entry name" value="PolIII_chi_sf"/>
</dbReference>
<dbReference type="RefSeq" id="WP_315648229.1">
    <property type="nucleotide sequence ID" value="NZ_JAVXZY010000001.1"/>
</dbReference>
<dbReference type="Proteomes" id="UP001246372">
    <property type="component" value="Unassembled WGS sequence"/>
</dbReference>
<sequence length="142" mass="15922">MTEVSFYTNVPDRLSYLCRLLRKAQQSGAKVGVLGPERLLSRLDAALWSQEPLEFIPHLMVNGQSADLLARTPILLVKHPDELPHREVLLNLDSRLPPAVEQFQRVLEVVSTDADQVQAGRERFKQYKAQGFTVSHHVVGAG</sequence>
<name>A0ABU3P5W1_9BURK</name>
<reference evidence="1" key="1">
    <citation type="submission" date="2023-09" db="EMBL/GenBank/DDBJ databases">
        <title>Paucibacter sp. APW11 Genome sequencing and assembly.</title>
        <authorList>
            <person name="Kim I."/>
        </authorList>
    </citation>
    <scope>NUCLEOTIDE SEQUENCE</scope>
    <source>
        <strain evidence="1">APW11</strain>
    </source>
</reference>
<keyword evidence="2" id="KW-1185">Reference proteome</keyword>
<dbReference type="EC" id="2.7.7.7" evidence="1"/>
<dbReference type="SUPFAM" id="SSF102400">
    <property type="entry name" value="DNA polymerase III chi subunit"/>
    <property type="match status" value="1"/>
</dbReference>
<comment type="caution">
    <text evidence="1">The sequence shown here is derived from an EMBL/GenBank/DDBJ whole genome shotgun (WGS) entry which is preliminary data.</text>
</comment>